<dbReference type="GO" id="GO:0034702">
    <property type="term" value="C:monoatomic ion channel complex"/>
    <property type="evidence" value="ECO:0007669"/>
    <property type="project" value="UniProtKB-KW"/>
</dbReference>
<keyword evidence="4 11" id="KW-0812">Transmembrane</keyword>
<dbReference type="PRINTS" id="PR00759">
    <property type="entry name" value="BASICPTASE"/>
</dbReference>
<dbReference type="PROSITE" id="PS00280">
    <property type="entry name" value="BPTI_KUNITZ_1"/>
    <property type="match status" value="1"/>
</dbReference>
<dbReference type="GO" id="GO:0005886">
    <property type="term" value="C:plasma membrane"/>
    <property type="evidence" value="ECO:0007669"/>
    <property type="project" value="TreeGrafter"/>
</dbReference>
<keyword evidence="2 11" id="KW-0813">Transport</keyword>
<evidence type="ECO:0000256" key="6">
    <source>
        <dbReference type="ARBA" id="ARBA00022958"/>
    </source>
</evidence>
<dbReference type="PROSITE" id="PS50279">
    <property type="entry name" value="BPTI_KUNITZ_2"/>
    <property type="match status" value="1"/>
</dbReference>
<dbReference type="AlphaFoldDB" id="A0A0C2GGG7"/>
<dbReference type="InterPro" id="IPR002223">
    <property type="entry name" value="Kunitz_BPTI"/>
</dbReference>
<evidence type="ECO:0000256" key="7">
    <source>
        <dbReference type="ARBA" id="ARBA00022989"/>
    </source>
</evidence>
<evidence type="ECO:0000256" key="5">
    <source>
        <dbReference type="ARBA" id="ARBA00022882"/>
    </source>
</evidence>
<keyword evidence="14" id="KW-1185">Reference proteome</keyword>
<accession>A0A0C2GGG7</accession>
<dbReference type="InterPro" id="IPR016449">
    <property type="entry name" value="K_chnl_inward-rec_Kir"/>
</dbReference>
<keyword evidence="8 11" id="KW-0406">Ion transport</keyword>
<dbReference type="SUPFAM" id="SSF81296">
    <property type="entry name" value="E set domains"/>
    <property type="match status" value="1"/>
</dbReference>
<dbReference type="PANTHER" id="PTHR11767:SF102">
    <property type="entry name" value="INWARDLY RECTIFYING POTASSIUM CHANNEL 1, ISOFORM F"/>
    <property type="match status" value="1"/>
</dbReference>
<evidence type="ECO:0000256" key="2">
    <source>
        <dbReference type="ARBA" id="ARBA00022448"/>
    </source>
</evidence>
<evidence type="ECO:0000256" key="11">
    <source>
        <dbReference type="RuleBase" id="RU003822"/>
    </source>
</evidence>
<dbReference type="InterPro" id="IPR041647">
    <property type="entry name" value="IRK_C"/>
</dbReference>
<dbReference type="InterPro" id="IPR020901">
    <property type="entry name" value="Prtase_inh_Kunz-CS"/>
</dbReference>
<dbReference type="Proteomes" id="UP000054047">
    <property type="component" value="Unassembled WGS sequence"/>
</dbReference>
<evidence type="ECO:0000313" key="13">
    <source>
        <dbReference type="EMBL" id="KIH57904.1"/>
    </source>
</evidence>
<dbReference type="SUPFAM" id="SSF57362">
    <property type="entry name" value="BPTI-like"/>
    <property type="match status" value="1"/>
</dbReference>
<dbReference type="GO" id="GO:1990573">
    <property type="term" value="P:potassium ion import across plasma membrane"/>
    <property type="evidence" value="ECO:0007669"/>
    <property type="project" value="TreeGrafter"/>
</dbReference>
<proteinExistence type="inferred from homology"/>
<reference evidence="13 14" key="1">
    <citation type="submission" date="2013-12" db="EMBL/GenBank/DDBJ databases">
        <title>Draft genome of the parsitic nematode Ancylostoma duodenale.</title>
        <authorList>
            <person name="Mitreva M."/>
        </authorList>
    </citation>
    <scope>NUCLEOTIDE SEQUENCE [LARGE SCALE GENOMIC DNA]</scope>
    <source>
        <strain evidence="13 14">Zhejiang</strain>
    </source>
</reference>
<evidence type="ECO:0000259" key="12">
    <source>
        <dbReference type="PROSITE" id="PS50279"/>
    </source>
</evidence>
<dbReference type="GO" id="GO:0004867">
    <property type="term" value="F:serine-type endopeptidase inhibitor activity"/>
    <property type="evidence" value="ECO:0007669"/>
    <property type="project" value="InterPro"/>
</dbReference>
<name>A0A0C2GGG7_9BILA</name>
<dbReference type="GO" id="GO:0005242">
    <property type="term" value="F:inward rectifier potassium channel activity"/>
    <property type="evidence" value="ECO:0007669"/>
    <property type="project" value="InterPro"/>
</dbReference>
<evidence type="ECO:0000256" key="4">
    <source>
        <dbReference type="ARBA" id="ARBA00022692"/>
    </source>
</evidence>
<keyword evidence="7" id="KW-1133">Transmembrane helix</keyword>
<evidence type="ECO:0000313" key="14">
    <source>
        <dbReference type="Proteomes" id="UP000054047"/>
    </source>
</evidence>
<dbReference type="OrthoDB" id="273257at2759"/>
<organism evidence="13 14">
    <name type="scientific">Ancylostoma duodenale</name>
    <dbReference type="NCBI Taxonomy" id="51022"/>
    <lineage>
        <taxon>Eukaryota</taxon>
        <taxon>Metazoa</taxon>
        <taxon>Ecdysozoa</taxon>
        <taxon>Nematoda</taxon>
        <taxon>Chromadorea</taxon>
        <taxon>Rhabditida</taxon>
        <taxon>Rhabditina</taxon>
        <taxon>Rhabditomorpha</taxon>
        <taxon>Strongyloidea</taxon>
        <taxon>Ancylostomatidae</taxon>
        <taxon>Ancylostomatinae</taxon>
        <taxon>Ancylostoma</taxon>
    </lineage>
</organism>
<dbReference type="PANTHER" id="PTHR11767">
    <property type="entry name" value="INWARD RECTIFIER POTASSIUM CHANNEL"/>
    <property type="match status" value="1"/>
</dbReference>
<dbReference type="CDD" id="cd00109">
    <property type="entry name" value="Kunitz-type"/>
    <property type="match status" value="1"/>
</dbReference>
<keyword evidence="3 11" id="KW-0633">Potassium transport</keyword>
<dbReference type="Pfam" id="PF17655">
    <property type="entry name" value="IRK_C"/>
    <property type="match status" value="1"/>
</dbReference>
<evidence type="ECO:0000256" key="9">
    <source>
        <dbReference type="ARBA" id="ARBA00023136"/>
    </source>
</evidence>
<dbReference type="Gene3D" id="2.60.40.1400">
    <property type="entry name" value="G protein-activated inward rectifier potassium channel 1"/>
    <property type="match status" value="1"/>
</dbReference>
<keyword evidence="10 11" id="KW-0407">Ion channel</keyword>
<evidence type="ECO:0000256" key="10">
    <source>
        <dbReference type="ARBA" id="ARBA00023303"/>
    </source>
</evidence>
<dbReference type="InterPro" id="IPR013518">
    <property type="entry name" value="K_chnl_inward-rec_Kir_cyto"/>
</dbReference>
<comment type="similarity">
    <text evidence="11">Belongs to the inward rectifier-type potassium channel (TC 1.A.2.1) family.</text>
</comment>
<dbReference type="GO" id="GO:0034765">
    <property type="term" value="P:regulation of monoatomic ion transmembrane transport"/>
    <property type="evidence" value="ECO:0007669"/>
    <property type="project" value="TreeGrafter"/>
</dbReference>
<comment type="subcellular location">
    <subcellularLocation>
        <location evidence="1 11">Membrane</location>
        <topology evidence="1 11">Multi-pass membrane protein</topology>
    </subcellularLocation>
</comment>
<keyword evidence="9" id="KW-0472">Membrane</keyword>
<sequence length="210" mass="24179">MDHIYVKAITCWKIRWLGESSASQQPGNPKHPYSYPDDFMNTELLPKVQPVGEKAKRTMQCLQTVALPITDLDGRYYLLKAGPANKASCHFDFFKECGTFMVICMRDGKLCLLFRVGDMRKSSLAEAHVRLQILRRPRSEHQMIKRCVTYEGELLPFHQFDMDVGYENKNKNYYFNSTTGTCEPFFYGGCGGTKNNFKRLNKCIKVCKAD</sequence>
<evidence type="ECO:0000256" key="8">
    <source>
        <dbReference type="ARBA" id="ARBA00023065"/>
    </source>
</evidence>
<protein>
    <submittedName>
        <fullName evidence="13">Kunitz/Bovine pancreatic trypsin inhibitor domain protein</fullName>
    </submittedName>
</protein>
<gene>
    <name evidence="13" type="ORF">ANCDUO_11900</name>
</gene>
<feature type="domain" description="BPTI/Kunitz inhibitor" evidence="12">
    <location>
        <begin position="173"/>
        <end position="207"/>
    </location>
</feature>
<dbReference type="InterPro" id="IPR036880">
    <property type="entry name" value="Kunitz_BPTI_sf"/>
</dbReference>
<dbReference type="InterPro" id="IPR014756">
    <property type="entry name" value="Ig_E-set"/>
</dbReference>
<evidence type="ECO:0000256" key="1">
    <source>
        <dbReference type="ARBA" id="ARBA00004141"/>
    </source>
</evidence>
<keyword evidence="5 11" id="KW-0851">Voltage-gated channel</keyword>
<keyword evidence="6 11" id="KW-0630">Potassium</keyword>
<dbReference type="EMBL" id="KN733778">
    <property type="protein sequence ID" value="KIH57904.1"/>
    <property type="molecule type" value="Genomic_DNA"/>
</dbReference>
<dbReference type="SMART" id="SM00131">
    <property type="entry name" value="KU"/>
    <property type="match status" value="1"/>
</dbReference>
<evidence type="ECO:0000256" key="3">
    <source>
        <dbReference type="ARBA" id="ARBA00022538"/>
    </source>
</evidence>